<dbReference type="InterPro" id="IPR011765">
    <property type="entry name" value="Pept_M16_N"/>
</dbReference>
<evidence type="ECO:0000256" key="5">
    <source>
        <dbReference type="ARBA" id="ARBA00022801"/>
    </source>
</evidence>
<dbReference type="PANTHER" id="PTHR43690:SF17">
    <property type="entry name" value="PROTEIN YHJJ"/>
    <property type="match status" value="1"/>
</dbReference>
<reference evidence="12 13" key="1">
    <citation type="submission" date="2023-08" db="EMBL/GenBank/DDBJ databases">
        <title>genomic of DY56.</title>
        <authorList>
            <person name="Wang Y."/>
        </authorList>
    </citation>
    <scope>NUCLEOTIDE SEQUENCE [LARGE SCALE GENOMIC DNA]</scope>
    <source>
        <strain evidence="12 13">DY56-A-20</strain>
    </source>
</reference>
<comment type="similarity">
    <text evidence="2 8">Belongs to the peptidase M16 family.</text>
</comment>
<keyword evidence="5" id="KW-0378">Hydrolase</keyword>
<keyword evidence="6" id="KW-0862">Zinc</keyword>
<evidence type="ECO:0000256" key="1">
    <source>
        <dbReference type="ARBA" id="ARBA00001947"/>
    </source>
</evidence>
<evidence type="ECO:0000313" key="12">
    <source>
        <dbReference type="EMBL" id="MDP4539011.1"/>
    </source>
</evidence>
<dbReference type="Gene3D" id="3.30.830.10">
    <property type="entry name" value="Metalloenzyme, LuxS/M16 peptidase-like"/>
    <property type="match status" value="4"/>
</dbReference>
<feature type="domain" description="Peptidase M16 N-terminal" evidence="10">
    <location>
        <begin position="64"/>
        <end position="188"/>
    </location>
</feature>
<evidence type="ECO:0000259" key="11">
    <source>
        <dbReference type="Pfam" id="PF05193"/>
    </source>
</evidence>
<dbReference type="PANTHER" id="PTHR43690">
    <property type="entry name" value="NARDILYSIN"/>
    <property type="match status" value="1"/>
</dbReference>
<dbReference type="PROSITE" id="PS00143">
    <property type="entry name" value="INSULINASE"/>
    <property type="match status" value="1"/>
</dbReference>
<dbReference type="Pfam" id="PF05193">
    <property type="entry name" value="Peptidase_M16_C"/>
    <property type="match status" value="2"/>
</dbReference>
<accession>A0ABT9H6R7</accession>
<evidence type="ECO:0000256" key="6">
    <source>
        <dbReference type="ARBA" id="ARBA00022833"/>
    </source>
</evidence>
<feature type="signal peptide" evidence="9">
    <location>
        <begin position="1"/>
        <end position="20"/>
    </location>
</feature>
<proteinExistence type="inferred from homology"/>
<comment type="cofactor">
    <cofactor evidence="1">
        <name>Zn(2+)</name>
        <dbReference type="ChEBI" id="CHEBI:29105"/>
    </cofactor>
</comment>
<keyword evidence="4" id="KW-0479">Metal-binding</keyword>
<evidence type="ECO:0000313" key="13">
    <source>
        <dbReference type="Proteomes" id="UP001235664"/>
    </source>
</evidence>
<feature type="chain" id="PRO_5047021306" evidence="9">
    <location>
        <begin position="21"/>
        <end position="953"/>
    </location>
</feature>
<evidence type="ECO:0000256" key="4">
    <source>
        <dbReference type="ARBA" id="ARBA00022723"/>
    </source>
</evidence>
<dbReference type="InterPro" id="IPR007863">
    <property type="entry name" value="Peptidase_M16_C"/>
</dbReference>
<keyword evidence="9" id="KW-0732">Signal</keyword>
<feature type="domain" description="Peptidase M16 C-terminal" evidence="11">
    <location>
        <begin position="699"/>
        <end position="879"/>
    </location>
</feature>
<dbReference type="InterPro" id="IPR001431">
    <property type="entry name" value="Pept_M16_Zn_BS"/>
</dbReference>
<evidence type="ECO:0000256" key="7">
    <source>
        <dbReference type="ARBA" id="ARBA00023049"/>
    </source>
</evidence>
<evidence type="ECO:0000259" key="10">
    <source>
        <dbReference type="Pfam" id="PF00675"/>
    </source>
</evidence>
<gene>
    <name evidence="12" type="ORF">Q9K01_05155</name>
</gene>
<feature type="domain" description="Peptidase M16 C-terminal" evidence="11">
    <location>
        <begin position="225"/>
        <end position="403"/>
    </location>
</feature>
<sequence>MKLRYSTRLAFSLFVTTAVAGVLSAPAFAEPVGWNASDWELEDSEFEPESGWHFGRLENGLRYIVRRNDRPENTALVRMDIAAGSLDERSEERGYAHYVEHMAFNGSTNVPEGEVIKLLERLGLAFGADTNASTSFDYTQYKLDLPRADEELLDTALMLMRETASELDFDEAAVQREKGVILAERRVRNGYALKNTVDSLEFAYPGALIGERLPIGTAEMLEAADAAALRAFWEREYVPSDTVIVVVGDFDPALVEAKITEHFGSWRAAPSPEQPAAGPIDPDYRGTTDIYLDPALTETITLARHDAYVDRPDTRAERRAALLRQVATGALSRRLQRLQRSEDPPFRGVSFSTSDLFEAGRTTSLGVASEEGRWREALDVAVEEYRRALAHGFSEGEIAEQLANIRTGLENAVANAATRSNAALAGQALAVARGDFVPTAPADALARFETVAAEATPAEVLAALRAESIALDEPLIRFSGKTAPEGGEAALRTAVEAAFARPVAPPQDMAAAEFAYTDFGTAGEVVEDSRTAALDIRTIRFANGVMLNLKPTDLADDRVTVRFNIDGGQMLASRADPLAVELTGLYTAGGLGRHSRDELQSILAGRSVGAGFGAGDETFAGGATTTPRDLELQLQLMAAYLTDPGYRAEGLGPWQRSLADFFARLGRTPESALGEGLGPLLSDQDPRFTRQPLEAYRALDYEQLSATIGERLANGAIEIALVGDFDEEEAIRMVAQTFGALPPREPAFRAYEGESRERSFTERRETVTLTHGGEPDQALLRMVWPTADDSDWARTSRLTLLARVMRLALTEKLREELGQTYSPSVDSSPSDIYRDYGTFSLGASVDVAQLDAAQAAMEDTVRTMIADGPDTDLVERARQPVLEGLENRLKTNGGWMGLVARAQSEPENIDRFLAARDRQLAITPEQLRSLAAEYLDPAQAVRIRVVPEAGAGE</sequence>
<dbReference type="InterPro" id="IPR011249">
    <property type="entry name" value="Metalloenz_LuxS/M16"/>
</dbReference>
<dbReference type="EMBL" id="JAVAIL010000001">
    <property type="protein sequence ID" value="MDP4539011.1"/>
    <property type="molecule type" value="Genomic_DNA"/>
</dbReference>
<keyword evidence="13" id="KW-1185">Reference proteome</keyword>
<evidence type="ECO:0000256" key="3">
    <source>
        <dbReference type="ARBA" id="ARBA00022670"/>
    </source>
</evidence>
<dbReference type="Proteomes" id="UP001235664">
    <property type="component" value="Unassembled WGS sequence"/>
</dbReference>
<dbReference type="RefSeq" id="WP_305929111.1">
    <property type="nucleotide sequence ID" value="NZ_JAVAIL010000001.1"/>
</dbReference>
<keyword evidence="7" id="KW-0482">Metalloprotease</keyword>
<evidence type="ECO:0000256" key="8">
    <source>
        <dbReference type="RuleBase" id="RU004447"/>
    </source>
</evidence>
<comment type="caution">
    <text evidence="12">The sequence shown here is derived from an EMBL/GenBank/DDBJ whole genome shotgun (WGS) entry which is preliminary data.</text>
</comment>
<dbReference type="InterPro" id="IPR050626">
    <property type="entry name" value="Peptidase_M16"/>
</dbReference>
<organism evidence="12 13">
    <name type="scientific">Qipengyuania benthica</name>
    <dbReference type="NCBI Taxonomy" id="3067651"/>
    <lineage>
        <taxon>Bacteria</taxon>
        <taxon>Pseudomonadati</taxon>
        <taxon>Pseudomonadota</taxon>
        <taxon>Alphaproteobacteria</taxon>
        <taxon>Sphingomonadales</taxon>
        <taxon>Erythrobacteraceae</taxon>
        <taxon>Qipengyuania</taxon>
    </lineage>
</organism>
<name>A0ABT9H6R7_9SPHN</name>
<evidence type="ECO:0000256" key="9">
    <source>
        <dbReference type="SAM" id="SignalP"/>
    </source>
</evidence>
<protein>
    <submittedName>
        <fullName evidence="12">Insulinase family protein</fullName>
    </submittedName>
</protein>
<dbReference type="Pfam" id="PF00675">
    <property type="entry name" value="Peptidase_M16"/>
    <property type="match status" value="1"/>
</dbReference>
<keyword evidence="3" id="KW-0645">Protease</keyword>
<dbReference type="SUPFAM" id="SSF63411">
    <property type="entry name" value="LuxS/MPP-like metallohydrolase"/>
    <property type="match status" value="3"/>
</dbReference>
<evidence type="ECO:0000256" key="2">
    <source>
        <dbReference type="ARBA" id="ARBA00007261"/>
    </source>
</evidence>